<dbReference type="EMBL" id="BAABIS010000001">
    <property type="protein sequence ID" value="GAA4846750.1"/>
    <property type="molecule type" value="Genomic_DNA"/>
</dbReference>
<dbReference type="RefSeq" id="WP_345696827.1">
    <property type="nucleotide sequence ID" value="NZ_BAABIS010000001.1"/>
</dbReference>
<evidence type="ECO:0000256" key="11">
    <source>
        <dbReference type="ARBA" id="ARBA00023136"/>
    </source>
</evidence>
<evidence type="ECO:0000256" key="4">
    <source>
        <dbReference type="ARBA" id="ARBA00022670"/>
    </source>
</evidence>
<proteinExistence type="predicted"/>
<dbReference type="Proteomes" id="UP001501752">
    <property type="component" value="Unassembled WGS sequence"/>
</dbReference>
<evidence type="ECO:0000256" key="8">
    <source>
        <dbReference type="ARBA" id="ARBA00022833"/>
    </source>
</evidence>
<keyword evidence="14" id="KW-1185">Reference proteome</keyword>
<dbReference type="PANTHER" id="PTHR43221">
    <property type="entry name" value="PROTEASE HTPX"/>
    <property type="match status" value="1"/>
</dbReference>
<evidence type="ECO:0000256" key="1">
    <source>
        <dbReference type="ARBA" id="ARBA00001947"/>
    </source>
</evidence>
<evidence type="ECO:0000256" key="2">
    <source>
        <dbReference type="ARBA" id="ARBA00004651"/>
    </source>
</evidence>
<keyword evidence="11" id="KW-0472">Membrane</keyword>
<comment type="subcellular location">
    <subcellularLocation>
        <location evidence="2">Cell membrane</location>
        <topology evidence="2">Multi-pass membrane protein</topology>
    </subcellularLocation>
</comment>
<keyword evidence="3" id="KW-1003">Cell membrane</keyword>
<evidence type="ECO:0000256" key="7">
    <source>
        <dbReference type="ARBA" id="ARBA00022801"/>
    </source>
</evidence>
<keyword evidence="8" id="KW-0862">Zinc</keyword>
<reference evidence="14" key="1">
    <citation type="journal article" date="2019" name="Int. J. Syst. Evol. Microbiol.">
        <title>The Global Catalogue of Microorganisms (GCM) 10K type strain sequencing project: providing services to taxonomists for standard genome sequencing and annotation.</title>
        <authorList>
            <consortium name="The Broad Institute Genomics Platform"/>
            <consortium name="The Broad Institute Genome Sequencing Center for Infectious Disease"/>
            <person name="Wu L."/>
            <person name="Ma J."/>
        </authorList>
    </citation>
    <scope>NUCLEOTIDE SEQUENCE [LARGE SCALE GENOMIC DNA]</scope>
    <source>
        <strain evidence="14">JCM 13006</strain>
    </source>
</reference>
<keyword evidence="9" id="KW-1133">Transmembrane helix</keyword>
<organism evidence="13 14">
    <name type="scientific">Kitasatospora terrestris</name>
    <dbReference type="NCBI Taxonomy" id="258051"/>
    <lineage>
        <taxon>Bacteria</taxon>
        <taxon>Bacillati</taxon>
        <taxon>Actinomycetota</taxon>
        <taxon>Actinomycetes</taxon>
        <taxon>Kitasatosporales</taxon>
        <taxon>Streptomycetaceae</taxon>
        <taxon>Kitasatospora</taxon>
    </lineage>
</organism>
<keyword evidence="5" id="KW-0812">Transmembrane</keyword>
<feature type="domain" description="Peptidase M48" evidence="12">
    <location>
        <begin position="177"/>
        <end position="408"/>
    </location>
</feature>
<comment type="cofactor">
    <cofactor evidence="1">
        <name>Zn(2+)</name>
        <dbReference type="ChEBI" id="CHEBI:29105"/>
    </cofactor>
</comment>
<dbReference type="CDD" id="cd07328">
    <property type="entry name" value="M48_Ste24p_like"/>
    <property type="match status" value="1"/>
</dbReference>
<name>A0ABP9DPX0_9ACTN</name>
<dbReference type="Pfam" id="PF01435">
    <property type="entry name" value="Peptidase_M48"/>
    <property type="match status" value="1"/>
</dbReference>
<dbReference type="PANTHER" id="PTHR43221:SF1">
    <property type="entry name" value="PROTEASE HTPX"/>
    <property type="match status" value="1"/>
</dbReference>
<sequence>MIPTPAAPSPAATTTACPGCAAPIVDDPRARTWCPACEWNLTDAAPVVEHRTARARRRAEREERRTAARERAVRARVEHVHGLVAADAPAHRDLSALAAYGLAGLVHLVSLGVLTGSVLLLLTDAWPARVLGSVGLLLAFLLRPRLGSFRTERKDAVTRPEAPALYGLADRVAAALGTRPVDAIVVDGSFNASFGKHGPRRRSVLHLGLPLWYALTPQQRVALLGHEFGHGVNGDNRRGLWLHSAGSALVEWFRLTRPAPHDLHREGIVAVAMWVSRLFLRAANLAAYGLLIALERLTVRAGQAAEYRADRLAADTAGAGAAAGMLAMLLNGPTVETVIRRRRAVPRRGRNLSSRQALPDRDLWAEIAADCASVPAQERERRLRLSARELGAVDSTHPPTHLRIRLLEQQPEGEPAVRVEPAELDAVEAELAPYRERIERELMAV</sequence>
<evidence type="ECO:0000256" key="3">
    <source>
        <dbReference type="ARBA" id="ARBA00022475"/>
    </source>
</evidence>
<keyword evidence="4" id="KW-0645">Protease</keyword>
<dbReference type="Gene3D" id="3.30.2010.10">
    <property type="entry name" value="Metalloproteases ('zincins'), catalytic domain"/>
    <property type="match status" value="1"/>
</dbReference>
<evidence type="ECO:0000256" key="6">
    <source>
        <dbReference type="ARBA" id="ARBA00022723"/>
    </source>
</evidence>
<protein>
    <recommendedName>
        <fullName evidence="12">Peptidase M48 domain-containing protein</fullName>
    </recommendedName>
</protein>
<evidence type="ECO:0000256" key="10">
    <source>
        <dbReference type="ARBA" id="ARBA00023049"/>
    </source>
</evidence>
<keyword evidence="6" id="KW-0479">Metal-binding</keyword>
<evidence type="ECO:0000256" key="9">
    <source>
        <dbReference type="ARBA" id="ARBA00022989"/>
    </source>
</evidence>
<gene>
    <name evidence="13" type="ORF">GCM10023235_24370</name>
</gene>
<keyword evidence="10" id="KW-0482">Metalloprotease</keyword>
<keyword evidence="7" id="KW-0378">Hydrolase</keyword>
<dbReference type="InterPro" id="IPR050083">
    <property type="entry name" value="HtpX_protease"/>
</dbReference>
<evidence type="ECO:0000313" key="13">
    <source>
        <dbReference type="EMBL" id="GAA4846750.1"/>
    </source>
</evidence>
<accession>A0ABP9DPX0</accession>
<comment type="caution">
    <text evidence="13">The sequence shown here is derived from an EMBL/GenBank/DDBJ whole genome shotgun (WGS) entry which is preliminary data.</text>
</comment>
<evidence type="ECO:0000259" key="12">
    <source>
        <dbReference type="Pfam" id="PF01435"/>
    </source>
</evidence>
<evidence type="ECO:0000313" key="14">
    <source>
        <dbReference type="Proteomes" id="UP001501752"/>
    </source>
</evidence>
<evidence type="ECO:0000256" key="5">
    <source>
        <dbReference type="ARBA" id="ARBA00022692"/>
    </source>
</evidence>
<dbReference type="InterPro" id="IPR001915">
    <property type="entry name" value="Peptidase_M48"/>
</dbReference>